<evidence type="ECO:0000313" key="3">
    <source>
        <dbReference type="EMBL" id="SKC85007.1"/>
    </source>
</evidence>
<keyword evidence="1" id="KW-0732">Signal</keyword>
<dbReference type="Proteomes" id="UP000190961">
    <property type="component" value="Unassembled WGS sequence"/>
</dbReference>
<gene>
    <name evidence="3" type="ORF">SAMN05660236_4783</name>
</gene>
<feature type="signal peptide" evidence="1">
    <location>
        <begin position="1"/>
        <end position="18"/>
    </location>
</feature>
<organism evidence="3 4">
    <name type="scientific">Ohtaekwangia koreensis</name>
    <dbReference type="NCBI Taxonomy" id="688867"/>
    <lineage>
        <taxon>Bacteria</taxon>
        <taxon>Pseudomonadati</taxon>
        <taxon>Bacteroidota</taxon>
        <taxon>Cytophagia</taxon>
        <taxon>Cytophagales</taxon>
        <taxon>Fulvivirgaceae</taxon>
        <taxon>Ohtaekwangia</taxon>
    </lineage>
</organism>
<dbReference type="OrthoDB" id="1150526at2"/>
<evidence type="ECO:0000256" key="1">
    <source>
        <dbReference type="SAM" id="SignalP"/>
    </source>
</evidence>
<sequence>MRILLLTALLTGILTAYAQVDLTRHITLDVKEVTLDKLFEILETYHGVAIAFGIDNIPNTLKISLSVKNKTIFEILEMVCTQAGLSYDVIDRAVVFKYSKPNHPHKTAKVLPVNTDSSDISFTVKGDSGIDSPIANRVDSVKLSYKYTIPNGAEFRPPKRVRRPDITNLVIGPSLFSDGNKRSKIGCYGAGVFLSYAADYNNFHFVERNIAFQKYRVDWNHSMAIGGYIILSSRIYISLGGAYATKDFVLNYNYRVLDPDDPFPIPDQTKVKVRYLEIPLTLGYGILTRRKYSLCVAAGFYPSYLVEKDEHTTYLNSGNPSTTYFINANRSTIYSATLGFIAHYSIGNGCGIFIEPGYIYFIKAVNKEAMQSNSSLYRIKAGIQFSLFHKH</sequence>
<reference evidence="3 4" key="1">
    <citation type="submission" date="2017-02" db="EMBL/GenBank/DDBJ databases">
        <authorList>
            <person name="Peterson S.W."/>
        </authorList>
    </citation>
    <scope>NUCLEOTIDE SEQUENCE [LARGE SCALE GENOMIC DNA]</scope>
    <source>
        <strain evidence="3 4">DSM 25262</strain>
    </source>
</reference>
<name>A0A1T5M9U7_9BACT</name>
<feature type="chain" id="PRO_5012459570" evidence="1">
    <location>
        <begin position="19"/>
        <end position="391"/>
    </location>
</feature>
<dbReference type="Gene3D" id="3.55.50.30">
    <property type="match status" value="1"/>
</dbReference>
<feature type="domain" description="Outer membrane protein beta-barrel" evidence="2">
    <location>
        <begin position="201"/>
        <end position="353"/>
    </location>
</feature>
<dbReference type="RefSeq" id="WP_079689327.1">
    <property type="nucleotide sequence ID" value="NZ_FUZU01000004.1"/>
</dbReference>
<accession>A0A1T5M9U7</accession>
<dbReference type="STRING" id="688867.SAMN05660236_4783"/>
<keyword evidence="4" id="KW-1185">Reference proteome</keyword>
<dbReference type="EMBL" id="FUZU01000004">
    <property type="protein sequence ID" value="SKC85007.1"/>
    <property type="molecule type" value="Genomic_DNA"/>
</dbReference>
<dbReference type="InterPro" id="IPR025665">
    <property type="entry name" value="Beta-barrel_OMP_2"/>
</dbReference>
<dbReference type="Pfam" id="PF13568">
    <property type="entry name" value="OMP_b-brl_2"/>
    <property type="match status" value="1"/>
</dbReference>
<dbReference type="AlphaFoldDB" id="A0A1T5M9U7"/>
<proteinExistence type="predicted"/>
<evidence type="ECO:0000259" key="2">
    <source>
        <dbReference type="Pfam" id="PF13568"/>
    </source>
</evidence>
<protein>
    <submittedName>
        <fullName evidence="3">Outer membrane protein beta-barrel domain-containing protein</fullName>
    </submittedName>
</protein>
<evidence type="ECO:0000313" key="4">
    <source>
        <dbReference type="Proteomes" id="UP000190961"/>
    </source>
</evidence>